<dbReference type="SUPFAM" id="SSF50729">
    <property type="entry name" value="PH domain-like"/>
    <property type="match status" value="1"/>
</dbReference>
<comment type="caution">
    <text evidence="9">The sequence shown here is derived from an EMBL/GenBank/DDBJ whole genome shotgun (WGS) entry which is preliminary data.</text>
</comment>
<keyword evidence="10" id="KW-1185">Reference proteome</keyword>
<dbReference type="InterPro" id="IPR011993">
    <property type="entry name" value="PH-like_dom_sf"/>
</dbReference>
<dbReference type="Gene3D" id="2.30.29.30">
    <property type="entry name" value="Pleckstrin-homology domain (PH domain)/Phosphotyrosine-binding domain (PTB)"/>
    <property type="match status" value="1"/>
</dbReference>
<evidence type="ECO:0000256" key="2">
    <source>
        <dbReference type="ARBA" id="ARBA00009448"/>
    </source>
</evidence>
<dbReference type="InterPro" id="IPR027079">
    <property type="entry name" value="Tfb1/GTF2H1"/>
</dbReference>
<dbReference type="Pfam" id="PF03909">
    <property type="entry name" value="BSD"/>
    <property type="match status" value="2"/>
</dbReference>
<dbReference type="EMBL" id="JAUJLE010000300">
    <property type="protein sequence ID" value="KAK0962098.1"/>
    <property type="molecule type" value="Genomic_DNA"/>
</dbReference>
<evidence type="ECO:0000256" key="1">
    <source>
        <dbReference type="ARBA" id="ARBA00004123"/>
    </source>
</evidence>
<gene>
    <name evidence="9" type="primary">TFB1_3</name>
    <name evidence="9" type="ORF">LTR91_019605</name>
</gene>
<sequence length="804" mass="89254">MSPPKTSVVYKKANGSLTCDKRHLIWSPSIPSGATPSLKIAVADITNLQQTGEASAKVALKVLVKDDSYVFSFTSKDAARKEQVTVTDTLRDAIATIKAGAASSLVPAVGTPAAVQNGGGDAGQSASMAIAKALSAKPQDEGWYDDNRLKSDFQLQRSLLESSKALDERFRQALRDKPDTVSVPQFTAQFWSTRLHLLRAHAMEKSQKEGEYNVLPEIKYNTIIGADGEPIKTLNMTKEQVSLIFKQYPVVRQAYNETVPKPFADPKIFWSRFFASRLLKKLKGLRIEKNDPTDLALDPYLECQEASGPASTAHIPHIIDLEGNEQNTKFHLEGDYEMRAAKHDRPILHLLNQMSEKLLSHVAPEDGDAHAPIGMDEGTFEQLQLRDLAMQDTDNRVVLNVREQQRYTGTSGEDELSADARLYAKQDPNRVISSLQNDVQPRNLGSDEQGTLKLDRVLGYDSDDDDEDMDDEPNGGHTNGTSTRKVSVRVGSHAALTGASSSILSSVSQRRRNASSDAHGLNGLSQSVFDTLTITHNTTTEFLHYFWTLFLSGDSSRTSELTGLVSTLDRSLDRINAVGEQAEKERQDRLEKMRIQVKDYYPHMKKVEQVNAVDNGGQLTQITLSGELKPSYAANEAPDTEIEILEQTFDDNGNLKPPEAVLKVTTEQAELSPIPETPRKPTVPPFRDPQWEQTETSYLKTALNNLNSLTRSYNLMAPDLAKKPYFSLERELRTCFADVAPTVAAKIRERALAPKIKGVEVIGHRPGGVLDRFSMDGPAHVFDEVRPQYGFRQFWRDLFASKKS</sequence>
<dbReference type="PANTHER" id="PTHR12856">
    <property type="entry name" value="TRANSCRIPTION INITIATION FACTOR IIH-RELATED"/>
    <property type="match status" value="1"/>
</dbReference>
<evidence type="ECO:0000256" key="5">
    <source>
        <dbReference type="ARBA" id="ARBA00023163"/>
    </source>
</evidence>
<feature type="region of interest" description="Disordered" evidence="7">
    <location>
        <begin position="434"/>
        <end position="487"/>
    </location>
</feature>
<dbReference type="GO" id="GO:0006289">
    <property type="term" value="P:nucleotide-excision repair"/>
    <property type="evidence" value="ECO:0007669"/>
    <property type="project" value="InterPro"/>
</dbReference>
<accession>A0AAN6HAV0</accession>
<reference evidence="9" key="1">
    <citation type="submission" date="2023-06" db="EMBL/GenBank/DDBJ databases">
        <title>Black Yeasts Isolated from many extreme environments.</title>
        <authorList>
            <person name="Coleine C."/>
            <person name="Stajich J.E."/>
            <person name="Selbmann L."/>
        </authorList>
    </citation>
    <scope>NUCLEOTIDE SEQUENCE</scope>
    <source>
        <strain evidence="9">CCFEE 5200</strain>
    </source>
</reference>
<feature type="domain" description="BSD" evidence="8">
    <location>
        <begin position="228"/>
        <end position="281"/>
    </location>
</feature>
<evidence type="ECO:0000256" key="7">
    <source>
        <dbReference type="SAM" id="MobiDB-lite"/>
    </source>
</evidence>
<evidence type="ECO:0000256" key="4">
    <source>
        <dbReference type="ARBA" id="ARBA00023015"/>
    </source>
</evidence>
<evidence type="ECO:0000256" key="3">
    <source>
        <dbReference type="ARBA" id="ARBA00022737"/>
    </source>
</evidence>
<organism evidence="9 10">
    <name type="scientific">Friedmanniomyces endolithicus</name>
    <dbReference type="NCBI Taxonomy" id="329885"/>
    <lineage>
        <taxon>Eukaryota</taxon>
        <taxon>Fungi</taxon>
        <taxon>Dikarya</taxon>
        <taxon>Ascomycota</taxon>
        <taxon>Pezizomycotina</taxon>
        <taxon>Dothideomycetes</taxon>
        <taxon>Dothideomycetidae</taxon>
        <taxon>Mycosphaerellales</taxon>
        <taxon>Teratosphaeriaceae</taxon>
        <taxon>Friedmanniomyces</taxon>
    </lineage>
</organism>
<keyword evidence="5" id="KW-0804">Transcription</keyword>
<comment type="similarity">
    <text evidence="2">Belongs to the TFB1 family.</text>
</comment>
<dbReference type="Pfam" id="PF08567">
    <property type="entry name" value="PH_TFIIH"/>
    <property type="match status" value="1"/>
</dbReference>
<dbReference type="GO" id="GO:0006351">
    <property type="term" value="P:DNA-templated transcription"/>
    <property type="evidence" value="ECO:0007669"/>
    <property type="project" value="InterPro"/>
</dbReference>
<dbReference type="Proteomes" id="UP001175353">
    <property type="component" value="Unassembled WGS sequence"/>
</dbReference>
<proteinExistence type="inferred from homology"/>
<evidence type="ECO:0000256" key="6">
    <source>
        <dbReference type="ARBA" id="ARBA00023242"/>
    </source>
</evidence>
<dbReference type="CDD" id="cd13229">
    <property type="entry name" value="PH_TFIIH"/>
    <property type="match status" value="1"/>
</dbReference>
<dbReference type="PROSITE" id="PS50858">
    <property type="entry name" value="BSD"/>
    <property type="match status" value="1"/>
</dbReference>
<dbReference type="InterPro" id="IPR005607">
    <property type="entry name" value="BSD_dom"/>
</dbReference>
<name>A0AAN6HAV0_9PEZI</name>
<comment type="subcellular location">
    <subcellularLocation>
        <location evidence="1">Nucleus</location>
    </subcellularLocation>
</comment>
<evidence type="ECO:0000313" key="10">
    <source>
        <dbReference type="Proteomes" id="UP001175353"/>
    </source>
</evidence>
<dbReference type="GO" id="GO:0000439">
    <property type="term" value="C:transcription factor TFIIH core complex"/>
    <property type="evidence" value="ECO:0007669"/>
    <property type="project" value="InterPro"/>
</dbReference>
<dbReference type="SMART" id="SM00751">
    <property type="entry name" value="BSD"/>
    <property type="match status" value="2"/>
</dbReference>
<dbReference type="AlphaFoldDB" id="A0AAN6HAV0"/>
<keyword evidence="6" id="KW-0539">Nucleus</keyword>
<protein>
    <submittedName>
        <fullName evidence="9">RNA polymerase II transcription factor B subunit 1</fullName>
    </submittedName>
</protein>
<evidence type="ECO:0000313" key="9">
    <source>
        <dbReference type="EMBL" id="KAK0962098.1"/>
    </source>
</evidence>
<feature type="compositionally biased region" description="Acidic residues" evidence="7">
    <location>
        <begin position="461"/>
        <end position="473"/>
    </location>
</feature>
<feature type="region of interest" description="Disordered" evidence="7">
    <location>
        <begin position="501"/>
        <end position="522"/>
    </location>
</feature>
<evidence type="ECO:0000259" key="8">
    <source>
        <dbReference type="PROSITE" id="PS50858"/>
    </source>
</evidence>
<keyword evidence="4" id="KW-0805">Transcription regulation</keyword>
<dbReference type="InterPro" id="IPR013876">
    <property type="entry name" value="TFIIH_BTF_p62_N"/>
</dbReference>
<keyword evidence="3" id="KW-0677">Repeat</keyword>